<comment type="caution">
    <text evidence="2">The sequence shown here is derived from an EMBL/GenBank/DDBJ whole genome shotgun (WGS) entry which is preliminary data.</text>
</comment>
<proteinExistence type="predicted"/>
<protein>
    <submittedName>
        <fullName evidence="2">Uncharacterized protein</fullName>
    </submittedName>
</protein>
<keyword evidence="3" id="KW-1185">Reference proteome</keyword>
<sequence length="336" mass="38462">MPSDDENNHKTHEEETKHESKTDEDSSEKKEEDSDESKDDEESNEKKETRDEFKESETKPGIHLYNPKTPVELHLPGGIHKFRDVFMEATFRKDMKSVSFEHWWSASMDMPLLELFTEQYKPGALNHTLDDYYLRRYMIPETTYDFKLGSTHQLQFHLDTDQGVPLFSVRIDGKNTMFEILDRFEDASNYDRFFIKGGLDVKVIRAIYEDPLPVPVCVPLSSAGILEGDRYEIKAKNPRNAKQLRLVFGDQSLDVPLNGGHEEIVLEVTGVERGRCTAKLNGVEIPGAISEGPFLTNRMVLEGDLDFHWVTIVKPGEDEEGTESSKESEQKDQAKA</sequence>
<evidence type="ECO:0000313" key="2">
    <source>
        <dbReference type="EMBL" id="KAK8779605.1"/>
    </source>
</evidence>
<feature type="region of interest" description="Disordered" evidence="1">
    <location>
        <begin position="1"/>
        <end position="69"/>
    </location>
</feature>
<feature type="compositionally biased region" description="Acidic residues" evidence="1">
    <location>
        <begin position="33"/>
        <end position="43"/>
    </location>
</feature>
<evidence type="ECO:0000313" key="3">
    <source>
        <dbReference type="Proteomes" id="UP001321473"/>
    </source>
</evidence>
<feature type="compositionally biased region" description="Basic and acidic residues" evidence="1">
    <location>
        <begin position="1"/>
        <end position="32"/>
    </location>
</feature>
<name>A0AAQ4EYA8_AMBAM</name>
<dbReference type="AlphaFoldDB" id="A0AAQ4EYA8"/>
<feature type="compositionally biased region" description="Basic and acidic residues" evidence="1">
    <location>
        <begin position="323"/>
        <end position="336"/>
    </location>
</feature>
<dbReference type="EMBL" id="JARKHS020009641">
    <property type="protein sequence ID" value="KAK8779605.1"/>
    <property type="molecule type" value="Genomic_DNA"/>
</dbReference>
<feature type="compositionally biased region" description="Basic and acidic residues" evidence="1">
    <location>
        <begin position="44"/>
        <end position="60"/>
    </location>
</feature>
<feature type="region of interest" description="Disordered" evidence="1">
    <location>
        <begin position="315"/>
        <end position="336"/>
    </location>
</feature>
<reference evidence="2 3" key="1">
    <citation type="journal article" date="2023" name="Arcadia Sci">
        <title>De novo assembly of a long-read Amblyomma americanum tick genome.</title>
        <authorList>
            <person name="Chou S."/>
            <person name="Poskanzer K.E."/>
            <person name="Rollins M."/>
            <person name="Thuy-Boun P.S."/>
        </authorList>
    </citation>
    <scope>NUCLEOTIDE SEQUENCE [LARGE SCALE GENOMIC DNA]</scope>
    <source>
        <strain evidence="2">F_SG_1</strain>
        <tissue evidence="2">Salivary glands</tissue>
    </source>
</reference>
<evidence type="ECO:0000256" key="1">
    <source>
        <dbReference type="SAM" id="MobiDB-lite"/>
    </source>
</evidence>
<organism evidence="2 3">
    <name type="scientific">Amblyomma americanum</name>
    <name type="common">Lone star tick</name>
    <dbReference type="NCBI Taxonomy" id="6943"/>
    <lineage>
        <taxon>Eukaryota</taxon>
        <taxon>Metazoa</taxon>
        <taxon>Ecdysozoa</taxon>
        <taxon>Arthropoda</taxon>
        <taxon>Chelicerata</taxon>
        <taxon>Arachnida</taxon>
        <taxon>Acari</taxon>
        <taxon>Parasitiformes</taxon>
        <taxon>Ixodida</taxon>
        <taxon>Ixodoidea</taxon>
        <taxon>Ixodidae</taxon>
        <taxon>Amblyomminae</taxon>
        <taxon>Amblyomma</taxon>
    </lineage>
</organism>
<accession>A0AAQ4EYA8</accession>
<gene>
    <name evidence="2" type="ORF">V5799_019053</name>
</gene>
<dbReference type="Proteomes" id="UP001321473">
    <property type="component" value="Unassembled WGS sequence"/>
</dbReference>